<proteinExistence type="predicted"/>
<keyword evidence="2" id="KW-1185">Reference proteome</keyword>
<sequence>KSMFCKFEIAFPGHVFSESGILPIQEKLQQLFRLDLLRKCGNLQQIRSLLSSNKFLENSESPLDSIISMREK</sequence>
<dbReference type="AlphaFoldDB" id="A0A7T8KHC4"/>
<organism evidence="1 2">
    <name type="scientific">Caligus rogercresseyi</name>
    <name type="common">Sea louse</name>
    <dbReference type="NCBI Taxonomy" id="217165"/>
    <lineage>
        <taxon>Eukaryota</taxon>
        <taxon>Metazoa</taxon>
        <taxon>Ecdysozoa</taxon>
        <taxon>Arthropoda</taxon>
        <taxon>Crustacea</taxon>
        <taxon>Multicrustacea</taxon>
        <taxon>Hexanauplia</taxon>
        <taxon>Copepoda</taxon>
        <taxon>Siphonostomatoida</taxon>
        <taxon>Caligidae</taxon>
        <taxon>Caligus</taxon>
    </lineage>
</organism>
<evidence type="ECO:0000313" key="2">
    <source>
        <dbReference type="Proteomes" id="UP000595437"/>
    </source>
</evidence>
<dbReference type="EMBL" id="CP045890">
    <property type="protein sequence ID" value="QQP55904.1"/>
    <property type="molecule type" value="Genomic_DNA"/>
</dbReference>
<accession>A0A7T8KHC4</accession>
<reference evidence="2" key="1">
    <citation type="submission" date="2021-01" db="EMBL/GenBank/DDBJ databases">
        <title>Caligus Genome Assembly.</title>
        <authorList>
            <person name="Gallardo-Escarate C."/>
        </authorList>
    </citation>
    <scope>NUCLEOTIDE SEQUENCE [LARGE SCALE GENOMIC DNA]</scope>
</reference>
<dbReference type="Proteomes" id="UP000595437">
    <property type="component" value="Chromosome 1"/>
</dbReference>
<name>A0A7T8KHC4_CALRO</name>
<evidence type="ECO:0000313" key="1">
    <source>
        <dbReference type="EMBL" id="QQP55904.1"/>
    </source>
</evidence>
<protein>
    <submittedName>
        <fullName evidence="1">Uncharacterized protein</fullName>
    </submittedName>
</protein>
<feature type="non-terminal residue" evidence="1">
    <location>
        <position position="1"/>
    </location>
</feature>
<gene>
    <name evidence="1" type="ORF">FKW44_000376</name>
</gene>